<gene>
    <name evidence="2" type="ORF">FQN60_011348</name>
</gene>
<organism evidence="2 3">
    <name type="scientific">Etheostoma spectabile</name>
    <name type="common">orangethroat darter</name>
    <dbReference type="NCBI Taxonomy" id="54343"/>
    <lineage>
        <taxon>Eukaryota</taxon>
        <taxon>Metazoa</taxon>
        <taxon>Chordata</taxon>
        <taxon>Craniata</taxon>
        <taxon>Vertebrata</taxon>
        <taxon>Euteleostomi</taxon>
        <taxon>Actinopterygii</taxon>
        <taxon>Neopterygii</taxon>
        <taxon>Teleostei</taxon>
        <taxon>Neoteleostei</taxon>
        <taxon>Acanthomorphata</taxon>
        <taxon>Eupercaria</taxon>
        <taxon>Perciformes</taxon>
        <taxon>Percoidei</taxon>
        <taxon>Percidae</taxon>
        <taxon>Etheostomatinae</taxon>
        <taxon>Etheostoma</taxon>
    </lineage>
</organism>
<accession>A0A5J5DRJ1</accession>
<evidence type="ECO:0008006" key="4">
    <source>
        <dbReference type="Google" id="ProtNLM"/>
    </source>
</evidence>
<evidence type="ECO:0000313" key="2">
    <source>
        <dbReference type="EMBL" id="KAA8596057.1"/>
    </source>
</evidence>
<feature type="non-terminal residue" evidence="2">
    <location>
        <position position="267"/>
    </location>
</feature>
<evidence type="ECO:0000313" key="3">
    <source>
        <dbReference type="Proteomes" id="UP000327493"/>
    </source>
</evidence>
<feature type="compositionally biased region" description="Basic and acidic residues" evidence="1">
    <location>
        <begin position="110"/>
        <end position="119"/>
    </location>
</feature>
<comment type="caution">
    <text evidence="2">The sequence shown here is derived from an EMBL/GenBank/DDBJ whole genome shotgun (WGS) entry which is preliminary data.</text>
</comment>
<name>A0A5J5DRJ1_9PERO</name>
<sequence length="267" mass="29486">MNIQSFCSYGLKCTLECISKATLLSQPTDVPGFLLQYLSELISFRESYPETDPKIVSFSYQEMWENKFLKTTVSPITTTKKSPEVPSETELNEALKTLYLDLASSGEQKKFNPLRKDKNPSATPMFLKPAPPPCVGRKIEKTVAPPAFVVKGGEKPAPPPCVERKFAKDVVPPVLVVKGDEKPAPPPANINMKTRRVSTVRVPRRPPSEATIDDIVKTPGTLELKTIHKKTPTAKVLTLRPISDPSKLPNIPIPKVSLVLPPIPQKK</sequence>
<keyword evidence="3" id="KW-1185">Reference proteome</keyword>
<dbReference type="Proteomes" id="UP000327493">
    <property type="component" value="Chromosome 1"/>
</dbReference>
<dbReference type="InterPro" id="IPR047579">
    <property type="entry name" value="DD_CABYR_SP17"/>
</dbReference>
<dbReference type="CDD" id="cd12100">
    <property type="entry name" value="DD_CABYR_SP17"/>
    <property type="match status" value="1"/>
</dbReference>
<dbReference type="AlphaFoldDB" id="A0A5J5DRJ1"/>
<evidence type="ECO:0000256" key="1">
    <source>
        <dbReference type="SAM" id="MobiDB-lite"/>
    </source>
</evidence>
<protein>
    <recommendedName>
        <fullName evidence="4">RIIa domain-containing protein</fullName>
    </recommendedName>
</protein>
<proteinExistence type="predicted"/>
<feature type="region of interest" description="Disordered" evidence="1">
    <location>
        <begin position="110"/>
        <end position="131"/>
    </location>
</feature>
<reference evidence="2 3" key="1">
    <citation type="submission" date="2019-08" db="EMBL/GenBank/DDBJ databases">
        <title>A chromosome-level genome assembly, high-density linkage maps, and genome scans reveal the genomic architecture of hybrid incompatibilities underlying speciation via character displacement in darters (Percidae: Etheostominae).</title>
        <authorList>
            <person name="Moran R.L."/>
            <person name="Catchen J.M."/>
            <person name="Fuller R.C."/>
        </authorList>
    </citation>
    <scope>NUCLEOTIDE SEQUENCE [LARGE SCALE GENOMIC DNA]</scope>
    <source>
        <strain evidence="2">EspeVRDwgs_2016</strain>
        <tissue evidence="2">Muscle</tissue>
    </source>
</reference>
<dbReference type="EMBL" id="VOFY01000001">
    <property type="protein sequence ID" value="KAA8596057.1"/>
    <property type="molecule type" value="Genomic_DNA"/>
</dbReference>